<gene>
    <name evidence="1" type="ORF">DXN04_28190</name>
</gene>
<evidence type="ECO:0000313" key="1">
    <source>
        <dbReference type="EMBL" id="RFM31597.1"/>
    </source>
</evidence>
<dbReference type="Proteomes" id="UP000261174">
    <property type="component" value="Unassembled WGS sequence"/>
</dbReference>
<accession>A0A3E1NUK8</accession>
<proteinExistence type="predicted"/>
<name>A0A3E1NUK8_9BACT</name>
<dbReference type="OrthoDB" id="710926at2"/>
<reference evidence="1 2" key="1">
    <citation type="submission" date="2018-08" db="EMBL/GenBank/DDBJ databases">
        <title>Chitinophaga sp. K20C18050901, a novel bacterium isolated from forest soil.</title>
        <authorList>
            <person name="Wang C."/>
        </authorList>
    </citation>
    <scope>NUCLEOTIDE SEQUENCE [LARGE SCALE GENOMIC DNA]</scope>
    <source>
        <strain evidence="1 2">K20C18050901</strain>
    </source>
</reference>
<dbReference type="AlphaFoldDB" id="A0A3E1NUK8"/>
<evidence type="ECO:0008006" key="3">
    <source>
        <dbReference type="Google" id="ProtNLM"/>
    </source>
</evidence>
<organism evidence="1 2">
    <name type="scientific">Chitinophaga silvisoli</name>
    <dbReference type="NCBI Taxonomy" id="2291814"/>
    <lineage>
        <taxon>Bacteria</taxon>
        <taxon>Pseudomonadati</taxon>
        <taxon>Bacteroidota</taxon>
        <taxon>Chitinophagia</taxon>
        <taxon>Chitinophagales</taxon>
        <taxon>Chitinophagaceae</taxon>
        <taxon>Chitinophaga</taxon>
    </lineage>
</organism>
<keyword evidence="2" id="KW-1185">Reference proteome</keyword>
<protein>
    <recommendedName>
        <fullName evidence="3">DUF4177 domain-containing protein</fullName>
    </recommendedName>
</protein>
<dbReference type="RefSeq" id="WP_116856752.1">
    <property type="nucleotide sequence ID" value="NZ_QTJV01000013.1"/>
</dbReference>
<dbReference type="EMBL" id="QTJV01000013">
    <property type="protein sequence ID" value="RFM31597.1"/>
    <property type="molecule type" value="Genomic_DNA"/>
</dbReference>
<comment type="caution">
    <text evidence="1">The sequence shown here is derived from an EMBL/GenBank/DDBJ whole genome shotgun (WGS) entry which is preliminary data.</text>
</comment>
<evidence type="ECO:0000313" key="2">
    <source>
        <dbReference type="Proteomes" id="UP000261174"/>
    </source>
</evidence>
<sequence>MQFKVVPFTAHMERNDTSAKVASQMQTIIDDHVLQGWEYIRMDSVQTFIAADEGCFGIGAKPGFYTTYNVLVFKNNI</sequence>